<evidence type="ECO:0000313" key="6">
    <source>
        <dbReference type="Proteomes" id="UP000289738"/>
    </source>
</evidence>
<feature type="domain" description="Bifunctional inhibitor/plant lipid transfer protein/seed storage helical" evidence="4">
    <location>
        <begin position="29"/>
        <end position="94"/>
    </location>
</feature>
<dbReference type="STRING" id="3818.A0A445DA28"/>
<evidence type="ECO:0000256" key="1">
    <source>
        <dbReference type="ARBA" id="ARBA00022448"/>
    </source>
</evidence>
<dbReference type="PANTHER" id="PTHR33214">
    <property type="entry name" value="BIFUNCTIONAL INHIBITOR/LIPID-TRANSFER PROTEIN/SEED STORAGE 2S ALBUMIN SUPERFAMILY PROTEIN"/>
    <property type="match status" value="1"/>
</dbReference>
<name>A0A445DA28_ARAHY</name>
<evidence type="ECO:0000256" key="2">
    <source>
        <dbReference type="ARBA" id="ARBA00023121"/>
    </source>
</evidence>
<dbReference type="Gramene" id="arahy.Tifrunner.gnm2.ann2.Ah04g453700.1">
    <property type="protein sequence ID" value="arahy.Tifrunner.gnm2.ann2.Ah04g453700.1-CDS-1"/>
    <property type="gene ID" value="arahy.Tifrunner.gnm2.ann2.Ah04g453700"/>
</dbReference>
<feature type="signal peptide" evidence="3">
    <location>
        <begin position="1"/>
        <end position="26"/>
    </location>
</feature>
<gene>
    <name evidence="5" type="ORF">Ahy_A04g017131</name>
</gene>
<evidence type="ECO:0000313" key="5">
    <source>
        <dbReference type="EMBL" id="RYR60032.1"/>
    </source>
</evidence>
<accession>A0A445DA28</accession>
<dbReference type="Gene3D" id="1.10.110.10">
    <property type="entry name" value="Plant lipid-transfer and hydrophobic proteins"/>
    <property type="match status" value="1"/>
</dbReference>
<dbReference type="InterPro" id="IPR016140">
    <property type="entry name" value="Bifunc_inhib/LTP/seed_store"/>
</dbReference>
<dbReference type="Gramene" id="arahy.Tifrunner.gnm2.ann2.Ah14g525300.1">
    <property type="protein sequence ID" value="arahy.Tifrunner.gnm2.ann2.Ah14g525300.1-CDS-1"/>
    <property type="gene ID" value="arahy.Tifrunner.gnm2.ann2.Ah14g525300"/>
</dbReference>
<dbReference type="Allergome" id="11780">
    <property type="allergen name" value="Ara h 16"/>
</dbReference>
<dbReference type="GO" id="GO:0008289">
    <property type="term" value="F:lipid binding"/>
    <property type="evidence" value="ECO:0007669"/>
    <property type="project" value="UniProtKB-KW"/>
</dbReference>
<dbReference type="InterPro" id="IPR033872">
    <property type="entry name" value="nsLTP2"/>
</dbReference>
<keyword evidence="1" id="KW-0813">Transport</keyword>
<keyword evidence="2" id="KW-0446">Lipid-binding</keyword>
<keyword evidence="6" id="KW-1185">Reference proteome</keyword>
<evidence type="ECO:0000256" key="3">
    <source>
        <dbReference type="SAM" id="SignalP"/>
    </source>
</evidence>
<sequence>MMMKKVCAVLVVALMVLVEVAPMAEAVTCTPTELSPCLGAITGGSPPSSVCCQKLRAQKPCLCNYIKNPALRTYVNSPGARRVASSCGVPLPSC</sequence>
<dbReference type="PANTHER" id="PTHR33214:SF44">
    <property type="entry name" value="NON-SPECIFIC LIPID TRANSFER PROTEIN GPI-ANCHORED 33"/>
    <property type="match status" value="1"/>
</dbReference>
<dbReference type="SUPFAM" id="SSF47699">
    <property type="entry name" value="Bifunctional inhibitor/lipid-transfer protein/seed storage 2S albumin"/>
    <property type="match status" value="1"/>
</dbReference>
<dbReference type="SMART" id="SM00499">
    <property type="entry name" value="AAI"/>
    <property type="match status" value="1"/>
</dbReference>
<proteinExistence type="predicted"/>
<dbReference type="AlphaFoldDB" id="A0A445DA28"/>
<dbReference type="SMR" id="A0A445DA28"/>
<dbReference type="EMBL" id="SDMP01000004">
    <property type="protein sequence ID" value="RYR60032.1"/>
    <property type="molecule type" value="Genomic_DNA"/>
</dbReference>
<feature type="chain" id="PRO_5019388486" description="Bifunctional inhibitor/plant lipid transfer protein/seed storage helical domain-containing protein" evidence="3">
    <location>
        <begin position="27"/>
        <end position="94"/>
    </location>
</feature>
<comment type="caution">
    <text evidence="5">The sequence shown here is derived from an EMBL/GenBank/DDBJ whole genome shotgun (WGS) entry which is preliminary data.</text>
</comment>
<dbReference type="CDD" id="cd01959">
    <property type="entry name" value="nsLTP2"/>
    <property type="match status" value="1"/>
</dbReference>
<dbReference type="InterPro" id="IPR036312">
    <property type="entry name" value="Bifun_inhib/LTP/seed_sf"/>
</dbReference>
<dbReference type="Proteomes" id="UP000289738">
    <property type="component" value="Chromosome A04"/>
</dbReference>
<dbReference type="Pfam" id="PF00234">
    <property type="entry name" value="Tryp_alpha_amyl"/>
    <property type="match status" value="1"/>
</dbReference>
<reference evidence="5 6" key="1">
    <citation type="submission" date="2019-01" db="EMBL/GenBank/DDBJ databases">
        <title>Sequencing of cultivated peanut Arachis hypogaea provides insights into genome evolution and oil improvement.</title>
        <authorList>
            <person name="Chen X."/>
        </authorList>
    </citation>
    <scope>NUCLEOTIDE SEQUENCE [LARGE SCALE GENOMIC DNA]</scope>
    <source>
        <strain evidence="6">cv. Fuhuasheng</strain>
        <tissue evidence="5">Leaves</tissue>
    </source>
</reference>
<organism evidence="5 6">
    <name type="scientific">Arachis hypogaea</name>
    <name type="common">Peanut</name>
    <dbReference type="NCBI Taxonomy" id="3818"/>
    <lineage>
        <taxon>Eukaryota</taxon>
        <taxon>Viridiplantae</taxon>
        <taxon>Streptophyta</taxon>
        <taxon>Embryophyta</taxon>
        <taxon>Tracheophyta</taxon>
        <taxon>Spermatophyta</taxon>
        <taxon>Magnoliopsida</taxon>
        <taxon>eudicotyledons</taxon>
        <taxon>Gunneridae</taxon>
        <taxon>Pentapetalae</taxon>
        <taxon>rosids</taxon>
        <taxon>fabids</taxon>
        <taxon>Fabales</taxon>
        <taxon>Fabaceae</taxon>
        <taxon>Papilionoideae</taxon>
        <taxon>50 kb inversion clade</taxon>
        <taxon>dalbergioids sensu lato</taxon>
        <taxon>Dalbergieae</taxon>
        <taxon>Pterocarpus clade</taxon>
        <taxon>Arachis</taxon>
    </lineage>
</organism>
<dbReference type="GO" id="GO:0006869">
    <property type="term" value="P:lipid transport"/>
    <property type="evidence" value="ECO:0007669"/>
    <property type="project" value="InterPro"/>
</dbReference>
<evidence type="ECO:0000259" key="4">
    <source>
        <dbReference type="SMART" id="SM00499"/>
    </source>
</evidence>
<keyword evidence="3" id="KW-0732">Signal</keyword>
<protein>
    <recommendedName>
        <fullName evidence="4">Bifunctional inhibitor/plant lipid transfer protein/seed storage helical domain-containing protein</fullName>
    </recommendedName>
</protein>